<evidence type="ECO:0000313" key="3">
    <source>
        <dbReference type="Proteomes" id="UP000232149"/>
    </source>
</evidence>
<gene>
    <name evidence="2" type="ORF">CH376_03050</name>
    <name evidence="1" type="ORF">CH380_01375</name>
</gene>
<reference evidence="3 4" key="1">
    <citation type="submission" date="2017-07" db="EMBL/GenBank/DDBJ databases">
        <title>Leptospira spp. isolated from tropical soils.</title>
        <authorList>
            <person name="Thibeaux R."/>
            <person name="Iraola G."/>
            <person name="Ferres I."/>
            <person name="Bierque E."/>
            <person name="Girault D."/>
            <person name="Soupe-Gilbert M.-E."/>
            <person name="Picardeau M."/>
            <person name="Goarant C."/>
        </authorList>
    </citation>
    <scope>NUCLEOTIDE SEQUENCE [LARGE SCALE GENOMIC DNA]</scope>
    <source>
        <strain evidence="1 4">FH2-B-C1</strain>
        <strain evidence="2 3">FH2-B-D1</strain>
    </source>
</reference>
<dbReference type="EMBL" id="NPDU01000005">
    <property type="protein sequence ID" value="PJZ63428.1"/>
    <property type="molecule type" value="Genomic_DNA"/>
</dbReference>
<comment type="caution">
    <text evidence="1">The sequence shown here is derived from an EMBL/GenBank/DDBJ whole genome shotgun (WGS) entry which is preliminary data.</text>
</comment>
<dbReference type="AlphaFoldDB" id="A0A2M9YUH0"/>
<accession>A0A2M9YUH0</accession>
<keyword evidence="1" id="KW-0012">Acyltransferase</keyword>
<dbReference type="Proteomes" id="UP000232188">
    <property type="component" value="Unassembled WGS sequence"/>
</dbReference>
<dbReference type="EMBL" id="NPDV01000001">
    <property type="protein sequence ID" value="PJZ55188.1"/>
    <property type="molecule type" value="Genomic_DNA"/>
</dbReference>
<evidence type="ECO:0000313" key="1">
    <source>
        <dbReference type="EMBL" id="PJZ55188.1"/>
    </source>
</evidence>
<proteinExistence type="predicted"/>
<evidence type="ECO:0000313" key="2">
    <source>
        <dbReference type="EMBL" id="PJZ63428.1"/>
    </source>
</evidence>
<dbReference type="GO" id="GO:0016746">
    <property type="term" value="F:acyltransferase activity"/>
    <property type="evidence" value="ECO:0007669"/>
    <property type="project" value="UniProtKB-KW"/>
</dbReference>
<keyword evidence="1" id="KW-0808">Transferase</keyword>
<dbReference type="Proteomes" id="UP000232149">
    <property type="component" value="Unassembled WGS sequence"/>
</dbReference>
<name>A0A2M9YUH0_9LEPT</name>
<dbReference type="RefSeq" id="WP_100783928.1">
    <property type="nucleotide sequence ID" value="NZ_NPDU01000005.1"/>
</dbReference>
<evidence type="ECO:0000313" key="4">
    <source>
        <dbReference type="Proteomes" id="UP000232188"/>
    </source>
</evidence>
<organism evidence="1 4">
    <name type="scientific">Leptospira adleri</name>
    <dbReference type="NCBI Taxonomy" id="2023186"/>
    <lineage>
        <taxon>Bacteria</taxon>
        <taxon>Pseudomonadati</taxon>
        <taxon>Spirochaetota</taxon>
        <taxon>Spirochaetia</taxon>
        <taxon>Leptospirales</taxon>
        <taxon>Leptospiraceae</taxon>
        <taxon>Leptospira</taxon>
    </lineage>
</organism>
<sequence>MKSFIDSYLSSRRFPFNFVKTFSKLNYKNVIFRATLFLFSIVIADEIYAVDPLDPDLSYYSTSLPFTLSLLKVRFPEKAEVKTNGNGNHWKAIPTKGRAWMLILREWEGQPREESLRTLLKELFPNSKKFLAPKWNGTISIGAEGKEIVSGNPLTIRYFLFQKKEKIVSVYLVFDSENKTISDFFEEPKNFLEPIFQNSF</sequence>
<protein>
    <submittedName>
        <fullName evidence="1">Acyltransferase</fullName>
    </submittedName>
</protein>
<keyword evidence="3" id="KW-1185">Reference proteome</keyword>